<comment type="caution">
    <text evidence="1">The sequence shown here is derived from an EMBL/GenBank/DDBJ whole genome shotgun (WGS) entry which is preliminary data.</text>
</comment>
<reference evidence="1 2" key="1">
    <citation type="submission" date="2023-01" db="EMBL/GenBank/DDBJ databases">
        <title>Analysis of 21 Apiospora genomes using comparative genomics revels a genus with tremendous synthesis potential of carbohydrate active enzymes and secondary metabolites.</title>
        <authorList>
            <person name="Sorensen T."/>
        </authorList>
    </citation>
    <scope>NUCLEOTIDE SEQUENCE [LARGE SCALE GENOMIC DNA]</scope>
    <source>
        <strain evidence="1 2">CBS 135458</strain>
    </source>
</reference>
<organism evidence="1 2">
    <name type="scientific">Apiospora phragmitis</name>
    <dbReference type="NCBI Taxonomy" id="2905665"/>
    <lineage>
        <taxon>Eukaryota</taxon>
        <taxon>Fungi</taxon>
        <taxon>Dikarya</taxon>
        <taxon>Ascomycota</taxon>
        <taxon>Pezizomycotina</taxon>
        <taxon>Sordariomycetes</taxon>
        <taxon>Xylariomycetidae</taxon>
        <taxon>Amphisphaeriales</taxon>
        <taxon>Apiosporaceae</taxon>
        <taxon>Apiospora</taxon>
    </lineage>
</organism>
<dbReference type="Pfam" id="PF09797">
    <property type="entry name" value="NatB_MDM20"/>
    <property type="match status" value="1"/>
</dbReference>
<evidence type="ECO:0000313" key="1">
    <source>
        <dbReference type="EMBL" id="KAK8050077.1"/>
    </source>
</evidence>
<proteinExistence type="predicted"/>
<evidence type="ECO:0000313" key="2">
    <source>
        <dbReference type="Proteomes" id="UP001480595"/>
    </source>
</evidence>
<keyword evidence="2" id="KW-1185">Reference proteome</keyword>
<name>A0ABR1TU78_9PEZI</name>
<accession>A0ABR1TU78</accession>
<dbReference type="Proteomes" id="UP001480595">
    <property type="component" value="Unassembled WGS sequence"/>
</dbReference>
<dbReference type="RefSeq" id="XP_066712326.1">
    <property type="nucleotide sequence ID" value="XM_066863216.1"/>
</dbReference>
<dbReference type="InterPro" id="IPR019183">
    <property type="entry name" value="NAA25_NatB_aux_su"/>
</dbReference>
<dbReference type="EMBL" id="JAQQWL010000011">
    <property type="protein sequence ID" value="KAK8050077.1"/>
    <property type="molecule type" value="Genomic_DNA"/>
</dbReference>
<sequence>MNSYQAHRPSLRDDCGLQIQRAWQDGLWAIIINMAKSKSKATKDPYFEALELAARSQLDTPIDRQAVWQAVDKIINEKTVVKDPTTVDLYDWALVSTGMTNDQYPKYIGAMRVNVVKANPKLKEIAKTSFFSCVANSDWEHAQQIAAVMDKNFPADRRFHFRNIITTYIYATSLDDNDAKKPMFRTLALRQIEKAKASRHQDSSSEPLPPRAIATQDEMMLWLEMTIKETKGQDLVKCLADPKYNAPSALKDGFETVCSTMMDQLMRLGAWDEFYAICKEIFENGVAFWLVEEHEAKEKAKREAQPTEEKSLEQKAAELMAAMGRLSIKSPQELHKTKLAAESIATRSVVKDWKTWESFIVAASKQPNAKKALKEVEEYFTMITNFGPQHAIYRTQLDMARLIIMFETPLESESDESLASGARIDGIMAYIRSHYRDMSCFDNLRRFFGLLSISEAKALLERLGTNGSQSEESQFQNIMLLTFRLRLRYFFTTFSKCYKPSSTNRGATCGICNSDSVPERCEACLKEIAKACIWTWKAGFKHEALLEQLKIEGASPYTDLTIIGSVCLLKLAGLDGLWGRNDSSPLAWADRKRVMQAILWMDAQHHSQSVKRQDLSVLLVKLYILIGAASHAKSIWDTLEVKNVTLNCLGPLFADRLGTMAPGLWQSHVHGNTPTSQYLHYYRSAIDKNIPNSLRLSFDHGNYASVLGNLSTKTKHKQSCTLVMALVDHYRGIRSVDGEVMQETWQNRLSQHIKPGMRLYDTTDYGPFPNIEANPDRPIQDFLSIGPGLSEDRAHLSLLSERFLSLIAYKEPKEYKPVNAALAKDRDRNIVVPACRDMMTSMNMIMQRMDVRDKLTLPEYEYYCHVQALGFYVVLSLTKPKGGMPDQLVEMIRSELINQLARLMVRRKTTTEADAAKGDVFYDISALHANGMLRESALVTVHVVRYLERTRGADAKSPMPQWMIEHLKILRTVSLAVNHHLKECIERLSMTVNPAGWADRIAEWAFGDLANGTRGVSDDPEETYENSDIDMLLYKAIGPKRNFTMAIDLIVHSWGDAARGWSKVKLIE</sequence>
<protein>
    <submittedName>
        <fullName evidence="1">N-acetyltransferase B complex non catalytic subunit</fullName>
    </submittedName>
</protein>
<gene>
    <name evidence="1" type="ORF">PG994_011807</name>
</gene>
<dbReference type="GeneID" id="92096279"/>